<keyword evidence="2" id="KW-1003">Cell membrane</keyword>
<evidence type="ECO:0000256" key="11">
    <source>
        <dbReference type="ARBA" id="ARBA00023180"/>
    </source>
</evidence>
<dbReference type="OrthoDB" id="6252479at2759"/>
<evidence type="ECO:0000259" key="15">
    <source>
        <dbReference type="PROSITE" id="PS50268"/>
    </source>
</evidence>
<dbReference type="GO" id="GO:0005886">
    <property type="term" value="C:plasma membrane"/>
    <property type="evidence" value="ECO:0007669"/>
    <property type="project" value="UniProtKB-SubCell"/>
</dbReference>
<comment type="caution">
    <text evidence="16">The sequence shown here is derived from an EMBL/GenBank/DDBJ whole genome shotgun (WGS) entry which is preliminary data.</text>
</comment>
<feature type="region of interest" description="Disordered" evidence="13">
    <location>
        <begin position="886"/>
        <end position="942"/>
    </location>
</feature>
<dbReference type="SUPFAM" id="SSF49313">
    <property type="entry name" value="Cadherin-like"/>
    <property type="match status" value="7"/>
</dbReference>
<reference evidence="16 17" key="1">
    <citation type="submission" date="2019-01" db="EMBL/GenBank/DDBJ databases">
        <title>A draft genome assembly of the solar-powered sea slug Elysia chlorotica.</title>
        <authorList>
            <person name="Cai H."/>
            <person name="Li Q."/>
            <person name="Fang X."/>
            <person name="Li J."/>
            <person name="Curtis N.E."/>
            <person name="Altenburger A."/>
            <person name="Shibata T."/>
            <person name="Feng M."/>
            <person name="Maeda T."/>
            <person name="Schwartz J.A."/>
            <person name="Shigenobu S."/>
            <person name="Lundholm N."/>
            <person name="Nishiyama T."/>
            <person name="Yang H."/>
            <person name="Hasebe M."/>
            <person name="Li S."/>
            <person name="Pierce S.K."/>
            <person name="Wang J."/>
        </authorList>
    </citation>
    <scope>NUCLEOTIDE SEQUENCE [LARGE SCALE GENOMIC DNA]</scope>
    <source>
        <strain evidence="16">EC2010</strain>
        <tissue evidence="16">Whole organism of an adult</tissue>
    </source>
</reference>
<dbReference type="SMART" id="SM00112">
    <property type="entry name" value="CA"/>
    <property type="match status" value="7"/>
</dbReference>
<feature type="domain" description="Cadherin" evidence="15">
    <location>
        <begin position="461"/>
        <end position="564"/>
    </location>
</feature>
<dbReference type="CDD" id="cd11304">
    <property type="entry name" value="Cadherin_repeat"/>
    <property type="match status" value="7"/>
</dbReference>
<protein>
    <recommendedName>
        <fullName evidence="15">Cadherin domain-containing protein</fullName>
    </recommendedName>
</protein>
<evidence type="ECO:0000256" key="1">
    <source>
        <dbReference type="ARBA" id="ARBA00004251"/>
    </source>
</evidence>
<keyword evidence="9 14" id="KW-1133">Transmembrane helix</keyword>
<feature type="domain" description="Cadherin" evidence="15">
    <location>
        <begin position="20"/>
        <end position="131"/>
    </location>
</feature>
<dbReference type="PROSITE" id="PS00232">
    <property type="entry name" value="CADHERIN_1"/>
    <property type="match status" value="4"/>
</dbReference>
<dbReference type="EMBL" id="RQTK01000053">
    <property type="protein sequence ID" value="RUS89530.1"/>
    <property type="molecule type" value="Genomic_DNA"/>
</dbReference>
<keyword evidence="7 12" id="KW-0106">Calcium</keyword>
<dbReference type="PRINTS" id="PR00205">
    <property type="entry name" value="CADHERIN"/>
</dbReference>
<dbReference type="Pfam" id="PF00028">
    <property type="entry name" value="Cadherin"/>
    <property type="match status" value="6"/>
</dbReference>
<evidence type="ECO:0000256" key="6">
    <source>
        <dbReference type="ARBA" id="ARBA00022737"/>
    </source>
</evidence>
<dbReference type="FunFam" id="2.60.40.60:FF:000007">
    <property type="entry name" value="Protocadherin alpha 2"/>
    <property type="match status" value="1"/>
</dbReference>
<feature type="transmembrane region" description="Helical" evidence="14">
    <location>
        <begin position="800"/>
        <end position="825"/>
    </location>
</feature>
<evidence type="ECO:0000256" key="9">
    <source>
        <dbReference type="ARBA" id="ARBA00022989"/>
    </source>
</evidence>
<dbReference type="FunFam" id="2.60.40.60:FF:000020">
    <property type="entry name" value="Dachsous cadherin-related 1b"/>
    <property type="match status" value="1"/>
</dbReference>
<evidence type="ECO:0000256" key="7">
    <source>
        <dbReference type="ARBA" id="ARBA00022837"/>
    </source>
</evidence>
<evidence type="ECO:0000256" key="8">
    <source>
        <dbReference type="ARBA" id="ARBA00022889"/>
    </source>
</evidence>
<gene>
    <name evidence="16" type="ORF">EGW08_002718</name>
</gene>
<proteinExistence type="predicted"/>
<feature type="domain" description="Cadherin" evidence="15">
    <location>
        <begin position="563"/>
        <end position="669"/>
    </location>
</feature>
<feature type="domain" description="Cadherin" evidence="15">
    <location>
        <begin position="243"/>
        <end position="351"/>
    </location>
</feature>
<dbReference type="InterPro" id="IPR013164">
    <property type="entry name" value="Cadherin_N"/>
</dbReference>
<keyword evidence="10 14" id="KW-0472">Membrane</keyword>
<comment type="subcellular location">
    <subcellularLocation>
        <location evidence="1">Cell membrane</location>
        <topology evidence="1">Single-pass type I membrane protein</topology>
    </subcellularLocation>
</comment>
<evidence type="ECO:0000256" key="12">
    <source>
        <dbReference type="PROSITE-ProRule" id="PRU00043"/>
    </source>
</evidence>
<keyword evidence="5" id="KW-0732">Signal</keyword>
<dbReference type="STRING" id="188477.A0A433U6U6"/>
<evidence type="ECO:0000256" key="3">
    <source>
        <dbReference type="ARBA" id="ARBA00022692"/>
    </source>
</evidence>
<dbReference type="PANTHER" id="PTHR24028">
    <property type="entry name" value="CADHERIN-87A"/>
    <property type="match status" value="1"/>
</dbReference>
<dbReference type="InterPro" id="IPR002126">
    <property type="entry name" value="Cadherin-like_dom"/>
</dbReference>
<evidence type="ECO:0000256" key="2">
    <source>
        <dbReference type="ARBA" id="ARBA00022475"/>
    </source>
</evidence>
<evidence type="ECO:0000256" key="14">
    <source>
        <dbReference type="SAM" id="Phobius"/>
    </source>
</evidence>
<dbReference type="Pfam" id="PF08266">
    <property type="entry name" value="Cadherin_2"/>
    <property type="match status" value="1"/>
</dbReference>
<keyword evidence="3 14" id="KW-0812">Transmembrane</keyword>
<keyword evidence="11" id="KW-0325">Glycoprotein</keyword>
<dbReference type="InterPro" id="IPR020894">
    <property type="entry name" value="Cadherin_CS"/>
</dbReference>
<keyword evidence="4" id="KW-0479">Metal-binding</keyword>
<feature type="compositionally biased region" description="Basic and acidic residues" evidence="13">
    <location>
        <begin position="975"/>
        <end position="988"/>
    </location>
</feature>
<dbReference type="Proteomes" id="UP000271974">
    <property type="component" value="Unassembled WGS sequence"/>
</dbReference>
<feature type="region of interest" description="Disordered" evidence="13">
    <location>
        <begin position="962"/>
        <end position="995"/>
    </location>
</feature>
<keyword evidence="6" id="KW-0677">Repeat</keyword>
<feature type="domain" description="Cadherin" evidence="15">
    <location>
        <begin position="673"/>
        <end position="788"/>
    </location>
</feature>
<dbReference type="PROSITE" id="PS50268">
    <property type="entry name" value="CADHERIN_2"/>
    <property type="match status" value="7"/>
</dbReference>
<dbReference type="GO" id="GO:0005509">
    <property type="term" value="F:calcium ion binding"/>
    <property type="evidence" value="ECO:0007669"/>
    <property type="project" value="UniProtKB-UniRule"/>
</dbReference>
<evidence type="ECO:0000256" key="13">
    <source>
        <dbReference type="SAM" id="MobiDB-lite"/>
    </source>
</evidence>
<accession>A0A433U6U6</accession>
<dbReference type="PANTHER" id="PTHR24028:SF146">
    <property type="entry name" value="CADHERIN 96CB, ISOFORM D-RELATED"/>
    <property type="match status" value="1"/>
</dbReference>
<dbReference type="InterPro" id="IPR015919">
    <property type="entry name" value="Cadherin-like_sf"/>
</dbReference>
<dbReference type="InterPro" id="IPR050174">
    <property type="entry name" value="Protocadherin/Cadherin-CA"/>
</dbReference>
<dbReference type="Gene3D" id="2.60.40.60">
    <property type="entry name" value="Cadherins"/>
    <property type="match status" value="7"/>
</dbReference>
<dbReference type="FunFam" id="2.60.40.60:FF:000123">
    <property type="entry name" value="Protocadherin beta 4"/>
    <property type="match status" value="1"/>
</dbReference>
<feature type="domain" description="Cadherin" evidence="15">
    <location>
        <begin position="133"/>
        <end position="242"/>
    </location>
</feature>
<organism evidence="16 17">
    <name type="scientific">Elysia chlorotica</name>
    <name type="common">Eastern emerald elysia</name>
    <name type="synonym">Sea slug</name>
    <dbReference type="NCBI Taxonomy" id="188477"/>
    <lineage>
        <taxon>Eukaryota</taxon>
        <taxon>Metazoa</taxon>
        <taxon>Spiralia</taxon>
        <taxon>Lophotrochozoa</taxon>
        <taxon>Mollusca</taxon>
        <taxon>Gastropoda</taxon>
        <taxon>Heterobranchia</taxon>
        <taxon>Euthyneura</taxon>
        <taxon>Panpulmonata</taxon>
        <taxon>Sacoglossa</taxon>
        <taxon>Placobranchoidea</taxon>
        <taxon>Plakobranchidae</taxon>
        <taxon>Elysia</taxon>
    </lineage>
</organism>
<evidence type="ECO:0000256" key="5">
    <source>
        <dbReference type="ARBA" id="ARBA00022729"/>
    </source>
</evidence>
<evidence type="ECO:0000256" key="10">
    <source>
        <dbReference type="ARBA" id="ARBA00023136"/>
    </source>
</evidence>
<sequence length="995" mass="111098">MQNILRQSLLLSIFKCCNKEQQVTLGPLKEEEASNYYVGNIASATGISRELSNTEFRKLQFEIMDDTQLFSINVNSGALFTKQVIDREEICGDRPECIKEFDVTVRSNSKFYRMVEVRVNITDVNDNRPKFPGEGEIIVDIPENNVPGLTKPLPVASDPDIGQNSVQEYFLLQPREPFSLNVERRLDNRFQVSLMVNAALDREERELYTLRVAARDGGPQPFTGTLTVHVNVTDKNDNDPIFTHQQYAFTVEETYGTGRVVSKLTATDKDTGRNADIRYSMIFSKMDERGRDLFAIDQFTGEITIISPLQYDAGKTFHAVVEAQDRGDPPRMAEAEMTITVINVGNNAPVMDVKLQTTKFSQIVSIPEDSSNKTYIGKLRAIDNDPGLAGQVQCRSLHPNFTVEYFGDYYGIFMNGSLDREQQDSIDVTLTCTDAGTPPMSSTVIFKVLVLDVNDNAPRFDQSIYSVDVVEENIVGKQIFKISAHDPDDHMHNIFTYSLFPKENRVFSIDEHTGIIKARTTFDHEVEKRLNVIVLATDTNKPTLVGTATVVVNILDINDNYPELITKELRVAEGGGRLKLVGRLRAVDKDSGRNSHLVFSLHPSVDPLVSQMFRVDNDGKVVALQELDRETTEKYDLKIEVRDSGEPPKIHLATVTVIVEDINDNEPVFLFPNQRDQSITIPWSTPTNKELVKMNATDEDAGENRTLTYLIYSGNNAKLFSLDANTGSLYLRRKVYPDDPELYKLMIAARDGGVQPQESVTFLDVVVDVTNASAAWLESDFEFDFPPLDDEIRKAKQERYILIAGIVAGVTLLFAIIIVVIIILIRNGGASSRRRRQHQAPAGLGDKPPQWHVVKMSVQEEGGKNGGEAGKVVAWRGSDVDIDLKGGGDGTAGGSDRGSYCQPDVTKTGNDGTLKKTVASSHWHDGKDDPLQGQSSSNIGIGLDPYRKQDFYTFCKVRNGPHDDVNSVTSGETATRQRDVWRDCDQRQWPRGQRG</sequence>
<feature type="compositionally biased region" description="Gly residues" evidence="13">
    <location>
        <begin position="887"/>
        <end position="896"/>
    </location>
</feature>
<keyword evidence="8" id="KW-0130">Cell adhesion</keyword>
<evidence type="ECO:0000313" key="17">
    <source>
        <dbReference type="Proteomes" id="UP000271974"/>
    </source>
</evidence>
<name>A0A433U6U6_ELYCH</name>
<dbReference type="GO" id="GO:0007156">
    <property type="term" value="P:homophilic cell adhesion via plasma membrane adhesion molecules"/>
    <property type="evidence" value="ECO:0007669"/>
    <property type="project" value="InterPro"/>
</dbReference>
<feature type="domain" description="Cadherin" evidence="15">
    <location>
        <begin position="358"/>
        <end position="460"/>
    </location>
</feature>
<dbReference type="FunFam" id="2.60.40.60:FF:000092">
    <property type="entry name" value="Protocadherin 8"/>
    <property type="match status" value="1"/>
</dbReference>
<keyword evidence="17" id="KW-1185">Reference proteome</keyword>
<dbReference type="AlphaFoldDB" id="A0A433U6U6"/>
<evidence type="ECO:0000313" key="16">
    <source>
        <dbReference type="EMBL" id="RUS89530.1"/>
    </source>
</evidence>
<evidence type="ECO:0000256" key="4">
    <source>
        <dbReference type="ARBA" id="ARBA00022723"/>
    </source>
</evidence>